<comment type="caution">
    <text evidence="1">The sequence shown here is derived from an EMBL/GenBank/DDBJ whole genome shotgun (WGS) entry which is preliminary data.</text>
</comment>
<protein>
    <submittedName>
        <fullName evidence="1">Uncharacterized protein</fullName>
    </submittedName>
</protein>
<gene>
    <name evidence="1" type="ORF">NDU88_007534</name>
</gene>
<organism evidence="1 2">
    <name type="scientific">Pleurodeles waltl</name>
    <name type="common">Iberian ribbed newt</name>
    <dbReference type="NCBI Taxonomy" id="8319"/>
    <lineage>
        <taxon>Eukaryota</taxon>
        <taxon>Metazoa</taxon>
        <taxon>Chordata</taxon>
        <taxon>Craniata</taxon>
        <taxon>Vertebrata</taxon>
        <taxon>Euteleostomi</taxon>
        <taxon>Amphibia</taxon>
        <taxon>Batrachia</taxon>
        <taxon>Caudata</taxon>
        <taxon>Salamandroidea</taxon>
        <taxon>Salamandridae</taxon>
        <taxon>Pleurodelinae</taxon>
        <taxon>Pleurodeles</taxon>
    </lineage>
</organism>
<dbReference type="EMBL" id="JANPWB010000014">
    <property type="protein sequence ID" value="KAJ1102488.1"/>
    <property type="molecule type" value="Genomic_DNA"/>
</dbReference>
<dbReference type="Proteomes" id="UP001066276">
    <property type="component" value="Chromosome 10"/>
</dbReference>
<evidence type="ECO:0000313" key="2">
    <source>
        <dbReference type="Proteomes" id="UP001066276"/>
    </source>
</evidence>
<name>A0AAV7MGD2_PLEWA</name>
<dbReference type="AlphaFoldDB" id="A0AAV7MGD2"/>
<sequence length="164" mass="16639">MVSGEGQSAGSGRGRGSAAFAVRALEVGLVGAAGSRIPRSQKVPPSRVSVLGPHFQDAGSDLPSGQFPRFILTVHDVLPGALSPQQPLQLSRPPGGLLGGVEDDLVTAPVYLLGAALTLKTAALLGSTGCVLRGRAGSAAPARNTPPHDARAGLHHPVYVLFCL</sequence>
<accession>A0AAV7MGD2</accession>
<keyword evidence="2" id="KW-1185">Reference proteome</keyword>
<evidence type="ECO:0000313" key="1">
    <source>
        <dbReference type="EMBL" id="KAJ1102488.1"/>
    </source>
</evidence>
<reference evidence="1" key="1">
    <citation type="journal article" date="2022" name="bioRxiv">
        <title>Sequencing and chromosome-scale assembly of the giantPleurodeles waltlgenome.</title>
        <authorList>
            <person name="Brown T."/>
            <person name="Elewa A."/>
            <person name="Iarovenko S."/>
            <person name="Subramanian E."/>
            <person name="Araus A.J."/>
            <person name="Petzold A."/>
            <person name="Susuki M."/>
            <person name="Suzuki K.-i.T."/>
            <person name="Hayashi T."/>
            <person name="Toyoda A."/>
            <person name="Oliveira C."/>
            <person name="Osipova E."/>
            <person name="Leigh N.D."/>
            <person name="Simon A."/>
            <person name="Yun M.H."/>
        </authorList>
    </citation>
    <scope>NUCLEOTIDE SEQUENCE</scope>
    <source>
        <strain evidence="1">20211129_DDA</strain>
        <tissue evidence="1">Liver</tissue>
    </source>
</reference>
<proteinExistence type="predicted"/>